<dbReference type="InterPro" id="IPR011992">
    <property type="entry name" value="EF-hand-dom_pair"/>
</dbReference>
<accession>A0ABP0HCV1</accession>
<feature type="compositionally biased region" description="Basic and acidic residues" evidence="1">
    <location>
        <begin position="329"/>
        <end position="345"/>
    </location>
</feature>
<gene>
    <name evidence="3" type="ORF">SCF082_LOCUS1221</name>
</gene>
<dbReference type="SUPFAM" id="SSF47473">
    <property type="entry name" value="EF-hand"/>
    <property type="match status" value="1"/>
</dbReference>
<feature type="region of interest" description="Disordered" evidence="1">
    <location>
        <begin position="81"/>
        <end position="180"/>
    </location>
</feature>
<dbReference type="Proteomes" id="UP001642464">
    <property type="component" value="Unassembled WGS sequence"/>
</dbReference>
<dbReference type="EMBL" id="CAXAMM010000570">
    <property type="protein sequence ID" value="CAK8988034.1"/>
    <property type="molecule type" value="Genomic_DNA"/>
</dbReference>
<name>A0ABP0HCV1_9DINO</name>
<sequence length="481" mass="53933">MATAFHRPPPPPLRLESSSGLTAAEPIRMVKPQQLVEFFEENYGAFLDGLLAEHGAPQPSPMCGTTLKSFTAITPRPYLEADFERNYRPSSRRGRRDRDAGGSPSSLAGLRGPRISVSQVSESPQRTSRTTAPRLTAINLAASPRGGPRGGKDFGRETTADLDQLKDEGDARRREASESLRTLVLGPQSVEHTPEKEKEYLALLRRGTDEEVETFCQCWCQMDLDVDGTVDLDEFANFFSKRKVDRLLGMRCVRYLMPKASISLPAAKVSVSKDEMMHLMWPHASTEDMDHMCTVFDHCRLRAIEVPPPKLLPRKRRAELRKPPYGHGAWEESERKPVGPEKPPEAQETQVFGNSDLDSGLELVLEWVPYVDLIPAGIAEEPMVRLLREKYDKRSTGSFDENTFLEMMAPMGYRAHTSMRLVVCKDGKKVRNVSWSKDHLHFEGWLRLGGRGGIGKASVWQGRGPDQLTQIVWVHACSLTV</sequence>
<feature type="region of interest" description="Disordered" evidence="1">
    <location>
        <begin position="1"/>
        <end position="20"/>
    </location>
</feature>
<feature type="compositionally biased region" description="Basic and acidic residues" evidence="1">
    <location>
        <begin position="150"/>
        <end position="178"/>
    </location>
</feature>
<comment type="caution">
    <text evidence="3">The sequence shown here is derived from an EMBL/GenBank/DDBJ whole genome shotgun (WGS) entry which is preliminary data.</text>
</comment>
<reference evidence="3 4" key="1">
    <citation type="submission" date="2024-02" db="EMBL/GenBank/DDBJ databases">
        <authorList>
            <person name="Chen Y."/>
            <person name="Shah S."/>
            <person name="Dougan E. K."/>
            <person name="Thang M."/>
            <person name="Chan C."/>
        </authorList>
    </citation>
    <scope>NUCLEOTIDE SEQUENCE [LARGE SCALE GENOMIC DNA]</scope>
</reference>
<evidence type="ECO:0000313" key="3">
    <source>
        <dbReference type="EMBL" id="CAK8988034.1"/>
    </source>
</evidence>
<keyword evidence="4" id="KW-1185">Reference proteome</keyword>
<feature type="region of interest" description="Disordered" evidence="1">
    <location>
        <begin position="323"/>
        <end position="348"/>
    </location>
</feature>
<organism evidence="3 4">
    <name type="scientific">Durusdinium trenchii</name>
    <dbReference type="NCBI Taxonomy" id="1381693"/>
    <lineage>
        <taxon>Eukaryota</taxon>
        <taxon>Sar</taxon>
        <taxon>Alveolata</taxon>
        <taxon>Dinophyceae</taxon>
        <taxon>Suessiales</taxon>
        <taxon>Symbiodiniaceae</taxon>
        <taxon>Durusdinium</taxon>
    </lineage>
</organism>
<feature type="compositionally biased region" description="Polar residues" evidence="1">
    <location>
        <begin position="116"/>
        <end position="133"/>
    </location>
</feature>
<feature type="domain" description="EF-hand" evidence="2">
    <location>
        <begin position="210"/>
        <end position="245"/>
    </location>
</feature>
<evidence type="ECO:0000259" key="2">
    <source>
        <dbReference type="PROSITE" id="PS50222"/>
    </source>
</evidence>
<dbReference type="PROSITE" id="PS50222">
    <property type="entry name" value="EF_HAND_2"/>
    <property type="match status" value="1"/>
</dbReference>
<evidence type="ECO:0000256" key="1">
    <source>
        <dbReference type="SAM" id="MobiDB-lite"/>
    </source>
</evidence>
<proteinExistence type="predicted"/>
<protein>
    <recommendedName>
        <fullName evidence="2">EF-hand domain-containing protein</fullName>
    </recommendedName>
</protein>
<dbReference type="InterPro" id="IPR002048">
    <property type="entry name" value="EF_hand_dom"/>
</dbReference>
<evidence type="ECO:0000313" key="4">
    <source>
        <dbReference type="Proteomes" id="UP001642464"/>
    </source>
</evidence>